<name>A0A9P9DHW4_9HYPO</name>
<comment type="caution">
    <text evidence="1">The sequence shown here is derived from an EMBL/GenBank/DDBJ whole genome shotgun (WGS) entry which is preliminary data.</text>
</comment>
<dbReference type="Proteomes" id="UP000738349">
    <property type="component" value="Unassembled WGS sequence"/>
</dbReference>
<feature type="non-terminal residue" evidence="1">
    <location>
        <position position="1"/>
    </location>
</feature>
<accession>A0A9P9DHW4</accession>
<evidence type="ECO:0000313" key="1">
    <source>
        <dbReference type="EMBL" id="KAH7119287.1"/>
    </source>
</evidence>
<feature type="non-terminal residue" evidence="1">
    <location>
        <position position="207"/>
    </location>
</feature>
<sequence length="207" mass="22993">DSEDGEENKKWQEAWSVVEAMAIFVRVGDGSLMFMADDGQIISETASQIARMVLAALAALESDGMLSGNSRSNVGWMIAMYITMASMFRDVSLIQGNRQLKAKLFKFWAGNFDLYLQAIAHRLNITIPDTENVSKNIEPTMPKGNGKDPSFAEYKRTSVAPGYAFRGAHRTKIRGDGLDITTWSSAERKQYNFDNKVPLPKKTIGSL</sequence>
<organism evidence="1 2">
    <name type="scientific">Dactylonectria macrodidyma</name>
    <dbReference type="NCBI Taxonomy" id="307937"/>
    <lineage>
        <taxon>Eukaryota</taxon>
        <taxon>Fungi</taxon>
        <taxon>Dikarya</taxon>
        <taxon>Ascomycota</taxon>
        <taxon>Pezizomycotina</taxon>
        <taxon>Sordariomycetes</taxon>
        <taxon>Hypocreomycetidae</taxon>
        <taxon>Hypocreales</taxon>
        <taxon>Nectriaceae</taxon>
        <taxon>Dactylonectria</taxon>
    </lineage>
</organism>
<dbReference type="AlphaFoldDB" id="A0A9P9DHW4"/>
<evidence type="ECO:0000313" key="2">
    <source>
        <dbReference type="Proteomes" id="UP000738349"/>
    </source>
</evidence>
<protein>
    <submittedName>
        <fullName evidence="1">Uncharacterized protein</fullName>
    </submittedName>
</protein>
<reference evidence="1" key="1">
    <citation type="journal article" date="2021" name="Nat. Commun.">
        <title>Genetic determinants of endophytism in the Arabidopsis root mycobiome.</title>
        <authorList>
            <person name="Mesny F."/>
            <person name="Miyauchi S."/>
            <person name="Thiergart T."/>
            <person name="Pickel B."/>
            <person name="Atanasova L."/>
            <person name="Karlsson M."/>
            <person name="Huettel B."/>
            <person name="Barry K.W."/>
            <person name="Haridas S."/>
            <person name="Chen C."/>
            <person name="Bauer D."/>
            <person name="Andreopoulos W."/>
            <person name="Pangilinan J."/>
            <person name="LaButti K."/>
            <person name="Riley R."/>
            <person name="Lipzen A."/>
            <person name="Clum A."/>
            <person name="Drula E."/>
            <person name="Henrissat B."/>
            <person name="Kohler A."/>
            <person name="Grigoriev I.V."/>
            <person name="Martin F.M."/>
            <person name="Hacquard S."/>
        </authorList>
    </citation>
    <scope>NUCLEOTIDE SEQUENCE</scope>
    <source>
        <strain evidence="1">MPI-CAGE-AT-0147</strain>
    </source>
</reference>
<proteinExistence type="predicted"/>
<gene>
    <name evidence="1" type="ORF">EDB81DRAFT_914949</name>
</gene>
<dbReference type="EMBL" id="JAGMUV010000026">
    <property type="protein sequence ID" value="KAH7119287.1"/>
    <property type="molecule type" value="Genomic_DNA"/>
</dbReference>
<dbReference type="OrthoDB" id="10037289at2759"/>
<keyword evidence="2" id="KW-1185">Reference proteome</keyword>